<evidence type="ECO:0000256" key="1">
    <source>
        <dbReference type="SAM" id="Phobius"/>
    </source>
</evidence>
<evidence type="ECO:0000313" key="2">
    <source>
        <dbReference type="EMBL" id="KAB2500391.1"/>
    </source>
</evidence>
<accession>A0AB34D968</accession>
<dbReference type="EMBL" id="WBPB01000016">
    <property type="protein sequence ID" value="KAB2500391.1"/>
    <property type="molecule type" value="Genomic_DNA"/>
</dbReference>
<proteinExistence type="predicted"/>
<keyword evidence="1" id="KW-1133">Transmembrane helix</keyword>
<sequence>MGNLGNVFDWDFFWGIFGFLFKTGAPFVLIMVAIYAVGKLIGALVSAVKAKNGG</sequence>
<keyword evidence="1" id="KW-0812">Transmembrane</keyword>
<gene>
    <name evidence="2" type="ORF">F8158_08700</name>
</gene>
<reference evidence="2 3" key="1">
    <citation type="submission" date="2019-10" db="EMBL/GenBank/DDBJ databases">
        <title>Bacillus from the desert of Cuatro Cinegas, Coahuila.</title>
        <authorList>
            <person name="Olmedo-Alvarez G."/>
            <person name="Saldana S."/>
            <person name="Barcelo D."/>
        </authorList>
    </citation>
    <scope>NUCLEOTIDE SEQUENCE [LARGE SCALE GENOMIC DNA]</scope>
    <source>
        <strain evidence="2 3">CH101a_3T</strain>
    </source>
</reference>
<feature type="transmembrane region" description="Helical" evidence="1">
    <location>
        <begin position="12"/>
        <end position="37"/>
    </location>
</feature>
<protein>
    <submittedName>
        <fullName evidence="2">PTS ascorbate transporter subunit IIC</fullName>
    </submittedName>
</protein>
<organism evidence="2 3">
    <name type="scientific">Bacillus cereus</name>
    <dbReference type="NCBI Taxonomy" id="1396"/>
    <lineage>
        <taxon>Bacteria</taxon>
        <taxon>Bacillati</taxon>
        <taxon>Bacillota</taxon>
        <taxon>Bacilli</taxon>
        <taxon>Bacillales</taxon>
        <taxon>Bacillaceae</taxon>
        <taxon>Bacillus</taxon>
        <taxon>Bacillus cereus group</taxon>
    </lineage>
</organism>
<name>A0AB34D968_BACCE</name>
<evidence type="ECO:0000313" key="3">
    <source>
        <dbReference type="Proteomes" id="UP000477920"/>
    </source>
</evidence>
<comment type="caution">
    <text evidence="2">The sequence shown here is derived from an EMBL/GenBank/DDBJ whole genome shotgun (WGS) entry which is preliminary data.</text>
</comment>
<dbReference type="AlphaFoldDB" id="A0AB34D968"/>
<dbReference type="Proteomes" id="UP000477920">
    <property type="component" value="Unassembled WGS sequence"/>
</dbReference>
<keyword evidence="1" id="KW-0472">Membrane</keyword>
<dbReference type="RefSeq" id="WP_033695548.1">
    <property type="nucleotide sequence ID" value="NZ_ASPZ01000014.1"/>
</dbReference>